<protein>
    <submittedName>
        <fullName evidence="2">Uncharacterized protein</fullName>
    </submittedName>
</protein>
<reference evidence="2" key="1">
    <citation type="journal article" date="2013" name="J. Plant Res.">
        <title>Effect of fungi and light on seed germination of three Opuntia species from semiarid lands of central Mexico.</title>
        <authorList>
            <person name="Delgado-Sanchez P."/>
            <person name="Jimenez-Bremont J.F."/>
            <person name="Guerrero-Gonzalez Mde L."/>
            <person name="Flores J."/>
        </authorList>
    </citation>
    <scope>NUCLEOTIDE SEQUENCE</scope>
    <source>
        <tissue evidence="2">Cladode</tissue>
    </source>
</reference>
<dbReference type="GO" id="GO:0010099">
    <property type="term" value="P:regulation of photomorphogenesis"/>
    <property type="evidence" value="ECO:0007669"/>
    <property type="project" value="InterPro"/>
</dbReference>
<evidence type="ECO:0000256" key="1">
    <source>
        <dbReference type="SAM" id="MobiDB-lite"/>
    </source>
</evidence>
<dbReference type="PANTHER" id="PTHR36062">
    <property type="entry name" value="OS01G0687300 PROTEIN"/>
    <property type="match status" value="1"/>
</dbReference>
<reference evidence="2" key="2">
    <citation type="submission" date="2020-07" db="EMBL/GenBank/DDBJ databases">
        <authorList>
            <person name="Vera ALvarez R."/>
            <person name="Arias-Moreno D.M."/>
            <person name="Jimenez-Jacinto V."/>
            <person name="Jimenez-Bremont J.F."/>
            <person name="Swaminathan K."/>
            <person name="Moose S.P."/>
            <person name="Guerrero-Gonzalez M.L."/>
            <person name="Marino-Ramirez L."/>
            <person name="Landsman D."/>
            <person name="Rodriguez-Kessler M."/>
            <person name="Delgado-Sanchez P."/>
        </authorList>
    </citation>
    <scope>NUCLEOTIDE SEQUENCE</scope>
    <source>
        <tissue evidence="2">Cladode</tissue>
    </source>
</reference>
<feature type="compositionally biased region" description="Polar residues" evidence="1">
    <location>
        <begin position="434"/>
        <end position="453"/>
    </location>
</feature>
<dbReference type="PANTHER" id="PTHR36062:SF1">
    <property type="entry name" value="OS01G0687300 PROTEIN"/>
    <property type="match status" value="1"/>
</dbReference>
<accession>A0A7C9CEU7</accession>
<proteinExistence type="predicted"/>
<name>A0A7C9CEU7_OPUST</name>
<feature type="region of interest" description="Disordered" evidence="1">
    <location>
        <begin position="384"/>
        <end position="457"/>
    </location>
</feature>
<dbReference type="AlphaFoldDB" id="A0A7C9CEU7"/>
<organism evidence="2">
    <name type="scientific">Opuntia streptacantha</name>
    <name type="common">Prickly pear cactus</name>
    <name type="synonym">Opuntia cardona</name>
    <dbReference type="NCBI Taxonomy" id="393608"/>
    <lineage>
        <taxon>Eukaryota</taxon>
        <taxon>Viridiplantae</taxon>
        <taxon>Streptophyta</taxon>
        <taxon>Embryophyta</taxon>
        <taxon>Tracheophyta</taxon>
        <taxon>Spermatophyta</taxon>
        <taxon>Magnoliopsida</taxon>
        <taxon>eudicotyledons</taxon>
        <taxon>Gunneridae</taxon>
        <taxon>Pentapetalae</taxon>
        <taxon>Caryophyllales</taxon>
        <taxon>Cactineae</taxon>
        <taxon>Cactaceae</taxon>
        <taxon>Opuntioideae</taxon>
        <taxon>Opuntia</taxon>
    </lineage>
</organism>
<dbReference type="EMBL" id="GISG01011262">
    <property type="protein sequence ID" value="MBA4616420.1"/>
    <property type="molecule type" value="Transcribed_RNA"/>
</dbReference>
<evidence type="ECO:0000313" key="2">
    <source>
        <dbReference type="EMBL" id="MBA4616420.1"/>
    </source>
</evidence>
<dbReference type="InterPro" id="IPR037476">
    <property type="entry name" value="PCH1"/>
</dbReference>
<sequence>MPDNSARPFLDEETTSGACSQAHKSSWMSRWMKRGPKPASVVNNSSLICSKNGDIDNKSCCGEGRLKIEDDIAMSGIRLGKEVDEMSIGMTNENLTKKTGDFLNKIDYAPFPALKLCQGTESAYTAKAQIDHEFGDKAMSLALSLGKDHIVKNFDALQKSHLRNSEKCGMHHSYPGQKGNTDLRLSAYAEAGSTSRFPPHRSNHADASGPQVVVERQFSNDNFTCIGQGHCKYQKFSAFVFHEKKMNSELSLELRQSDGLHMQQEPTTNKNFFPFFLQKQSENIQGHSPGVFSTHKTPLNVEQKFCCGCPAADRVPCSVRNVETMRICTMVDCVENSLGGPTKISQRAHHFLFTKETCVNMSEAHQELRKPASLAHHEEKTFGFPRPQGVKIQPLWTSTDSEEGENTANPSTCKVESRNESSAETEPMQIEAPENQNITSGLHSQSVTGSESCPMNKDDAVDENVLPAAFDSRTEKSRSKRPIGEIPDMNEEVLGLQPAVSSTDGSEPSTSRVHSLDAKQLFPCGEQTSTSGANVQKDRPFVLDATSRWIKRLKSSPDSFGLGTKSSKLEETSSHEKFGLFFNKVMKCNKASMENMLSKHQGKDHMVLGQNMRSPRNMGSSFMGSTGKNQNTVLGCSWIQRWCRNSSAPPTRNPEPLVICEPHSLKLSQDELSKKQFPSIAAMALMGKAMNGFRPREFRKRGPVVIWNTNEY</sequence>